<dbReference type="RefSeq" id="WP_184861158.1">
    <property type="nucleotide sequence ID" value="NZ_JACHIR010000001.1"/>
</dbReference>
<comment type="caution">
    <text evidence="2">The sequence shown here is derived from an EMBL/GenBank/DDBJ whole genome shotgun (WGS) entry which is preliminary data.</text>
</comment>
<dbReference type="InterPro" id="IPR018958">
    <property type="entry name" value="Knr4/Smi1-like_dom"/>
</dbReference>
<dbReference type="Gene3D" id="3.40.1580.10">
    <property type="entry name" value="SMI1/KNR4-like"/>
    <property type="match status" value="1"/>
</dbReference>
<proteinExistence type="predicted"/>
<reference evidence="2 3" key="1">
    <citation type="submission" date="2020-08" db="EMBL/GenBank/DDBJ databases">
        <title>Sequencing the genomes of 1000 actinobacteria strains.</title>
        <authorList>
            <person name="Klenk H.-P."/>
        </authorList>
    </citation>
    <scope>NUCLEOTIDE SEQUENCE [LARGE SCALE GENOMIC DNA]</scope>
    <source>
        <strain evidence="2 3">DSM 43851</strain>
    </source>
</reference>
<evidence type="ECO:0000313" key="3">
    <source>
        <dbReference type="Proteomes" id="UP000585638"/>
    </source>
</evidence>
<dbReference type="Pfam" id="PF09346">
    <property type="entry name" value="SMI1_KNR4"/>
    <property type="match status" value="1"/>
</dbReference>
<organism evidence="2 3">
    <name type="scientific">Kutzneria kofuensis</name>
    <dbReference type="NCBI Taxonomy" id="103725"/>
    <lineage>
        <taxon>Bacteria</taxon>
        <taxon>Bacillati</taxon>
        <taxon>Actinomycetota</taxon>
        <taxon>Actinomycetes</taxon>
        <taxon>Pseudonocardiales</taxon>
        <taxon>Pseudonocardiaceae</taxon>
        <taxon>Kutzneria</taxon>
    </lineage>
</organism>
<feature type="domain" description="Knr4/Smi1-like" evidence="1">
    <location>
        <begin position="22"/>
        <end position="154"/>
    </location>
</feature>
<dbReference type="InterPro" id="IPR037883">
    <property type="entry name" value="Knr4/Smi1-like_sf"/>
</dbReference>
<dbReference type="EMBL" id="JACHIR010000001">
    <property type="protein sequence ID" value="MBB5891209.1"/>
    <property type="molecule type" value="Genomic_DNA"/>
</dbReference>
<keyword evidence="3" id="KW-1185">Reference proteome</keyword>
<dbReference type="AlphaFoldDB" id="A0A7W9KEM9"/>
<dbReference type="Proteomes" id="UP000585638">
    <property type="component" value="Unassembled WGS sequence"/>
</dbReference>
<evidence type="ECO:0000259" key="1">
    <source>
        <dbReference type="SMART" id="SM00860"/>
    </source>
</evidence>
<sequence>MADFDEIKVAFWGDGTYDVQPPLTDEDVREAEALLGVTLPAALLDLLRIQNGGGVACGRRRFPTSAPTSWADDHVPLPDLMGIGRTRGVTSLLDAPALIEEWGLPAGVVPLSGDGHTWIALDYRRPGEPSVVWLDADQNTELPLAADFRSFVEGLTGR</sequence>
<dbReference type="SMART" id="SM00860">
    <property type="entry name" value="SMI1_KNR4"/>
    <property type="match status" value="1"/>
</dbReference>
<accession>A0A7W9KEM9</accession>
<gene>
    <name evidence="2" type="ORF">BJ998_002405</name>
</gene>
<name>A0A7W9KEM9_9PSEU</name>
<evidence type="ECO:0000313" key="2">
    <source>
        <dbReference type="EMBL" id="MBB5891209.1"/>
    </source>
</evidence>
<protein>
    <recommendedName>
        <fullName evidence="1">Knr4/Smi1-like domain-containing protein</fullName>
    </recommendedName>
</protein>
<dbReference type="SUPFAM" id="SSF160631">
    <property type="entry name" value="SMI1/KNR4-like"/>
    <property type="match status" value="1"/>
</dbReference>